<evidence type="ECO:0000256" key="11">
    <source>
        <dbReference type="ARBA" id="ARBA00022818"/>
    </source>
</evidence>
<dbReference type="EC" id="2.3.1.54" evidence="5"/>
<evidence type="ECO:0000256" key="4">
    <source>
        <dbReference type="ARBA" id="ARBA00009777"/>
    </source>
</evidence>
<dbReference type="PANTHER" id="PTHR30191">
    <property type="entry name" value="FORMATE ACETYLTRANSFERASE"/>
    <property type="match status" value="1"/>
</dbReference>
<keyword evidence="9" id="KW-0949">S-adenosyl-L-methionine</keyword>
<gene>
    <name evidence="22" type="ORF">TDUB1175_LOCUS4139</name>
</gene>
<comment type="catalytic activity">
    <reaction evidence="16">
        <text>formate + acetyl-CoA = pyruvate + CoA</text>
        <dbReference type="Rhea" id="RHEA:11844"/>
        <dbReference type="ChEBI" id="CHEBI:15361"/>
        <dbReference type="ChEBI" id="CHEBI:15740"/>
        <dbReference type="ChEBI" id="CHEBI:57287"/>
        <dbReference type="ChEBI" id="CHEBI:57288"/>
        <dbReference type="EC" id="2.3.1.54"/>
    </reaction>
</comment>
<evidence type="ECO:0000259" key="20">
    <source>
        <dbReference type="PROSITE" id="PS51554"/>
    </source>
</evidence>
<dbReference type="SFLD" id="SFLDG01066">
    <property type="entry name" value="organic_radical-activating_enz"/>
    <property type="match status" value="1"/>
</dbReference>
<dbReference type="PROSITE" id="PS00850">
    <property type="entry name" value="GLY_RADICAL_1"/>
    <property type="match status" value="1"/>
</dbReference>
<feature type="domain" description="Radical SAM core" evidence="21">
    <location>
        <begin position="914"/>
        <end position="1147"/>
    </location>
</feature>
<dbReference type="InterPro" id="IPR001150">
    <property type="entry name" value="Gly_radical"/>
</dbReference>
<comment type="cofactor">
    <cofactor evidence="1">
        <name>[4Fe-4S] cluster</name>
        <dbReference type="ChEBI" id="CHEBI:49883"/>
    </cofactor>
</comment>
<evidence type="ECO:0000256" key="7">
    <source>
        <dbReference type="ARBA" id="ARBA00022490"/>
    </source>
</evidence>
<evidence type="ECO:0000256" key="10">
    <source>
        <dbReference type="ARBA" id="ARBA00022723"/>
    </source>
</evidence>
<feature type="domain" description="Glycine radical" evidence="19">
    <location>
        <begin position="725"/>
        <end position="848"/>
    </location>
</feature>
<evidence type="ECO:0000313" key="22">
    <source>
        <dbReference type="EMBL" id="CAD8298895.1"/>
    </source>
</evidence>
<comment type="subcellular location">
    <subcellularLocation>
        <location evidence="2">Cytoplasm</location>
    </subcellularLocation>
</comment>
<dbReference type="InterPro" id="IPR019777">
    <property type="entry name" value="Form_AcTrfase_GR_CS"/>
</dbReference>
<feature type="domain" description="PFL" evidence="20">
    <location>
        <begin position="113"/>
        <end position="718"/>
    </location>
</feature>
<dbReference type="PROSITE" id="PS01087">
    <property type="entry name" value="RADICAL_ACTIVATING"/>
    <property type="match status" value="1"/>
</dbReference>
<sequence>MRLLQPFRNLFAVSVLLGTGMCTSAFLFPKPVALSSTKFAIADKHQEQAKTNTDILRERSSLFFNTNTELHYYKDYTIPDDILPVASFPHQTQFLADPLVLPGDCDVKNYIVDNITPYKGDTGFLSPPTARTLRALDRFAELLEEERKNGGVLDVDAKVPSTITSHSPGYLLSDKEDVIKGIQTDYPLKRSIKPRGGFRTVEAALKSYDYDTDEDVRKTYTKDVQTHNDLIFSIYTKEMRQARHAHLLTGLPDAYGRGRIIADYRRIALYGIDELIRRKEEDFDAVLGSSPEAMRLRSEISKQIQALKDTLEMAGTYGIDLHGPATTFQEAAQALWIGHTAALKEQDGAAMSVGRWDAFLDIFAERDLASGKATEEDLQEVVDDLVLKMRLVRHLRSPEYNALFSGDPTWITLALGGCTDSSGNKPESMVTKTSYRFLHSLTNLGPAPEPNLTVLWSKHLPESFKRYCAQLSIDTSSIQYENDDLMRQTFGPDYAIACCVSAMRVGRDMQFFGARTNMVKLLLMCLNGGRDEVHGDLLCEPLARACKEAGIGQGDEDKPLKYEDVSRLFFDVAMPWMAELYADTMNCIHYSHDTTNYESLQMALHNTHVNRLMAFGIAGISVIADSLAAIKYDSVYPIRNEDGLTVGFRRACPEKELPTFGNNDDRVDDIAVLSVRRFQEELDKQKLYRDAKATISLLTITSNLVYGKATGATPDGRNKGEPFAPGANPMHCRDKSGALASLSSVAKLPYESCMDGISNTFCLLPQALGRGSGTRAENLASLLDGYFESNGHHINVNVLNRELLQKAHLHPEDYPNLTIRVSGYAVRFNRLTPEQREEVLTRTMHSGSVAEYARGEESEALEEARRREHEDVDAKTATSVDLEVAPQMISEDSHEEIPSPVLGTVHSIESFSTTDGPGIRCLVFLQGCAKRCKFCSNPETQAIVKPGVHPALTMTDEDVADTVSKYETFLRPNGGGVTLSGGEPLLQPDFVKAVFKRVKARGMTTCLDTSGHGNPKMWDKVLPHTDWVMLCIKAMDPDLAADIMGVSGTANLRAKEFARYIRDNYKDVKLSLRWVLMKGMTDTDEELEELTKFAEELSPVLQHVHLLPYHELGREKYKFLGRDYPLEGMEPYSYEDAVAVREKLVEAGVNAVTVEV</sequence>
<dbReference type="Pfam" id="PF04055">
    <property type="entry name" value="Radical_SAM"/>
    <property type="match status" value="1"/>
</dbReference>
<evidence type="ECO:0000256" key="16">
    <source>
        <dbReference type="ARBA" id="ARBA00049029"/>
    </source>
</evidence>
<keyword evidence="8" id="KW-0808">Transferase</keyword>
<evidence type="ECO:0000256" key="13">
    <source>
        <dbReference type="ARBA" id="ARBA00023004"/>
    </source>
</evidence>
<dbReference type="PROSITE" id="PS51554">
    <property type="entry name" value="PFL"/>
    <property type="match status" value="1"/>
</dbReference>
<reference evidence="22" key="1">
    <citation type="submission" date="2021-01" db="EMBL/GenBank/DDBJ databases">
        <authorList>
            <person name="Corre E."/>
            <person name="Pelletier E."/>
            <person name="Niang G."/>
            <person name="Scheremetjew M."/>
            <person name="Finn R."/>
            <person name="Kale V."/>
            <person name="Holt S."/>
            <person name="Cochrane G."/>
            <person name="Meng A."/>
            <person name="Brown T."/>
            <person name="Cohen L."/>
        </authorList>
    </citation>
    <scope>NUCLEOTIDE SEQUENCE</scope>
    <source>
        <strain evidence="22">CCMP147</strain>
    </source>
</reference>
<comment type="similarity">
    <text evidence="4">Belongs to the organic radical-activating enzymes family.</text>
</comment>
<dbReference type="EMBL" id="HBED01008492">
    <property type="protein sequence ID" value="CAD8298895.1"/>
    <property type="molecule type" value="Transcribed_RNA"/>
</dbReference>
<evidence type="ECO:0000256" key="6">
    <source>
        <dbReference type="ARBA" id="ARBA00022485"/>
    </source>
</evidence>
<dbReference type="Gene3D" id="3.20.20.70">
    <property type="entry name" value="Aldolase class I"/>
    <property type="match status" value="1"/>
</dbReference>
<dbReference type="InterPro" id="IPR004184">
    <property type="entry name" value="PFL_dom"/>
</dbReference>
<feature type="compositionally biased region" description="Basic and acidic residues" evidence="18">
    <location>
        <begin position="853"/>
        <end position="874"/>
    </location>
</feature>
<dbReference type="InterPro" id="IPR013785">
    <property type="entry name" value="Aldolase_TIM"/>
</dbReference>
<dbReference type="InterPro" id="IPR058240">
    <property type="entry name" value="rSAM_sf"/>
</dbReference>
<dbReference type="GO" id="GO:0005829">
    <property type="term" value="C:cytosol"/>
    <property type="evidence" value="ECO:0007669"/>
    <property type="project" value="TreeGrafter"/>
</dbReference>
<feature type="modified residue" description="Glycine radical" evidence="17">
    <location>
        <position position="823"/>
    </location>
</feature>
<evidence type="ECO:0000256" key="12">
    <source>
        <dbReference type="ARBA" id="ARBA00023002"/>
    </source>
</evidence>
<dbReference type="InterPro" id="IPR007197">
    <property type="entry name" value="rSAM"/>
</dbReference>
<evidence type="ECO:0000256" key="1">
    <source>
        <dbReference type="ARBA" id="ARBA00001966"/>
    </source>
</evidence>
<keyword evidence="11 17" id="KW-0556">Organic radical</keyword>
<evidence type="ECO:0000259" key="21">
    <source>
        <dbReference type="PROSITE" id="PS51918"/>
    </source>
</evidence>
<evidence type="ECO:0000259" key="19">
    <source>
        <dbReference type="PROSITE" id="PS51149"/>
    </source>
</evidence>
<dbReference type="InterPro" id="IPR001989">
    <property type="entry name" value="Radical_activat_CS"/>
</dbReference>
<keyword evidence="7" id="KW-0963">Cytoplasm</keyword>
<evidence type="ECO:0000256" key="14">
    <source>
        <dbReference type="ARBA" id="ARBA00023014"/>
    </source>
</evidence>
<organism evidence="22">
    <name type="scientific">Pseudictyota dubia</name>
    <dbReference type="NCBI Taxonomy" id="2749911"/>
    <lineage>
        <taxon>Eukaryota</taxon>
        <taxon>Sar</taxon>
        <taxon>Stramenopiles</taxon>
        <taxon>Ochrophyta</taxon>
        <taxon>Bacillariophyta</taxon>
        <taxon>Mediophyceae</taxon>
        <taxon>Biddulphiophycidae</taxon>
        <taxon>Eupodiscales</taxon>
        <taxon>Odontellaceae</taxon>
        <taxon>Pseudictyota</taxon>
    </lineage>
</organism>
<evidence type="ECO:0000256" key="17">
    <source>
        <dbReference type="PROSITE-ProRule" id="PRU00493"/>
    </source>
</evidence>
<keyword evidence="15" id="KW-0012">Acyltransferase</keyword>
<dbReference type="InterPro" id="IPR050244">
    <property type="entry name" value="Auton_GlycylRad_Cofactor"/>
</dbReference>
<keyword evidence="12" id="KW-0560">Oxidoreductase</keyword>
<evidence type="ECO:0000256" key="3">
    <source>
        <dbReference type="ARBA" id="ARBA00008375"/>
    </source>
</evidence>
<keyword evidence="10" id="KW-0479">Metal-binding</keyword>
<protein>
    <recommendedName>
        <fullName evidence="5">formate C-acetyltransferase</fullName>
        <ecNumber evidence="5">2.3.1.54</ecNumber>
    </recommendedName>
</protein>
<dbReference type="AlphaFoldDB" id="A0A7R9VMW8"/>
<dbReference type="GO" id="GO:0008861">
    <property type="term" value="F:formate C-acetyltransferase activity"/>
    <property type="evidence" value="ECO:0007669"/>
    <property type="project" value="UniProtKB-EC"/>
</dbReference>
<evidence type="ECO:0000256" key="8">
    <source>
        <dbReference type="ARBA" id="ARBA00022679"/>
    </source>
</evidence>
<keyword evidence="14" id="KW-0411">Iron-sulfur</keyword>
<evidence type="ECO:0000256" key="15">
    <source>
        <dbReference type="ARBA" id="ARBA00023315"/>
    </source>
</evidence>
<name>A0A7R9VMW8_9STRA</name>
<dbReference type="SUPFAM" id="SSF51998">
    <property type="entry name" value="PFL-like glycyl radical enzymes"/>
    <property type="match status" value="1"/>
</dbReference>
<dbReference type="PANTHER" id="PTHR30191:SF0">
    <property type="entry name" value="FORMATE ACETYLTRANSFERASE 1"/>
    <property type="match status" value="1"/>
</dbReference>
<dbReference type="PROSITE" id="PS51918">
    <property type="entry name" value="RADICAL_SAM"/>
    <property type="match status" value="1"/>
</dbReference>
<dbReference type="PROSITE" id="PS51149">
    <property type="entry name" value="GLY_RADICAL_2"/>
    <property type="match status" value="1"/>
</dbReference>
<feature type="region of interest" description="Disordered" evidence="18">
    <location>
        <begin position="851"/>
        <end position="877"/>
    </location>
</feature>
<dbReference type="GO" id="GO:0051539">
    <property type="term" value="F:4 iron, 4 sulfur cluster binding"/>
    <property type="evidence" value="ECO:0007669"/>
    <property type="project" value="UniProtKB-KW"/>
</dbReference>
<evidence type="ECO:0000256" key="9">
    <source>
        <dbReference type="ARBA" id="ARBA00022691"/>
    </source>
</evidence>
<keyword evidence="13" id="KW-0408">Iron</keyword>
<dbReference type="Pfam" id="PF02901">
    <property type="entry name" value="PFL-like"/>
    <property type="match status" value="1"/>
</dbReference>
<dbReference type="GO" id="GO:0016491">
    <property type="term" value="F:oxidoreductase activity"/>
    <property type="evidence" value="ECO:0007669"/>
    <property type="project" value="UniProtKB-KW"/>
</dbReference>
<dbReference type="Pfam" id="PF01228">
    <property type="entry name" value="Gly_radical"/>
    <property type="match status" value="1"/>
</dbReference>
<proteinExistence type="inferred from homology"/>
<comment type="similarity">
    <text evidence="3">Belongs to the glycyl radical enzyme (GRE) family. PFL subfamily.</text>
</comment>
<dbReference type="SUPFAM" id="SSF102114">
    <property type="entry name" value="Radical SAM enzymes"/>
    <property type="match status" value="1"/>
</dbReference>
<evidence type="ECO:0000256" key="5">
    <source>
        <dbReference type="ARBA" id="ARBA00013214"/>
    </source>
</evidence>
<dbReference type="GO" id="GO:0046872">
    <property type="term" value="F:metal ion binding"/>
    <property type="evidence" value="ECO:0007669"/>
    <property type="project" value="UniProtKB-KW"/>
</dbReference>
<dbReference type="Gene3D" id="3.20.70.20">
    <property type="match status" value="1"/>
</dbReference>
<accession>A0A7R9VMW8</accession>
<dbReference type="CDD" id="cd01335">
    <property type="entry name" value="Radical_SAM"/>
    <property type="match status" value="1"/>
</dbReference>
<dbReference type="SFLD" id="SFLDS00029">
    <property type="entry name" value="Radical_SAM"/>
    <property type="match status" value="1"/>
</dbReference>
<keyword evidence="6" id="KW-0004">4Fe-4S</keyword>
<evidence type="ECO:0000256" key="18">
    <source>
        <dbReference type="SAM" id="MobiDB-lite"/>
    </source>
</evidence>
<evidence type="ECO:0000256" key="2">
    <source>
        <dbReference type="ARBA" id="ARBA00004496"/>
    </source>
</evidence>